<keyword evidence="1" id="KW-0812">Transmembrane</keyword>
<evidence type="ECO:0000313" key="3">
    <source>
        <dbReference type="Proteomes" id="UP000515808"/>
    </source>
</evidence>
<dbReference type="AlphaFoldDB" id="A0A7G9LD17"/>
<dbReference type="PANTHER" id="PTHR30441">
    <property type="entry name" value="DUF748 DOMAIN-CONTAINING PROTEIN"/>
    <property type="match status" value="1"/>
</dbReference>
<dbReference type="EMBL" id="CP060695">
    <property type="protein sequence ID" value="QNM86516.1"/>
    <property type="molecule type" value="Genomic_DNA"/>
</dbReference>
<dbReference type="Proteomes" id="UP000515808">
    <property type="component" value="Chromosome"/>
</dbReference>
<name>A0A7G9LD17_9FLAO</name>
<protein>
    <submittedName>
        <fullName evidence="2">AsmA family protein</fullName>
    </submittedName>
</protein>
<dbReference type="RefSeq" id="WP_187483395.1">
    <property type="nucleotide sequence ID" value="NZ_CP060695.1"/>
</dbReference>
<dbReference type="KEGG" id="ppec:H9W90_05195"/>
<evidence type="ECO:0000256" key="1">
    <source>
        <dbReference type="SAM" id="Phobius"/>
    </source>
</evidence>
<sequence>MNKKEIKKSTTKKVLKWIVSIFLVLIIALVSIPFLFKDKIVQMVTNTINNSINATVTFKESDLSLFRSFPLASLKVNDISVANKAPFLGDTLFNAKTLSLDMKITELFKNTNETIDLQSIEASNGKVNIIFNKENVGNYDIAIKNEAVNSAENSSSFSFNIQDYKVDNLQFNYLDESSNMKLQLDSIYHTGKGNFAKDILDLDTETTAKLSFDMENVNYIKNVAVKLNAVLGIDLKNSKYTFKENTGYINQLPLEFDGFIQLIEENQLYDISFKTPTSSFKNALALMPAQYSGNLKTIKTEGNFDMNGVVKGALSETTIPAFDISIKSENAMFKYADLPKSVKNITIDSKIINKTGNTKDTYVDINKLNFKIDEDAFSANGSVRNITTNPNINIAAKGTINLANIGKVYPAPLEKELAGILKADIKSSFDMNSVEKGNYQNIKNEGNLSVSKFKYEGKDVANAFLIDNASVIFNTNSIKLNEFIAKTGTSDLSIKGNLENFYGFLFKDQTLKGDFNLNSSNFKVNDFLSKETAETETSATSTLKIPAFLDIKLNAKAKTVLYDNITLSNVSGDVFIKDESVNLKNLNSDIFGGNIGMNGTVSTKGKEANFSMDLNLNQLNIADSFTQLEMLKSIAPIAKSIEGKINSTVKVSGILDENMSPNLKSITGDLFGKLLNPKIKGNKSKALSLLDKNVDFINLDNLNLDGINALFTFNNGEVSVKPIDLKYKDIGIVIDGKHGFDNTMNYNVVFDLPVKYLGTTVTNALAKLTPKDAADIKTIPVTTNLTGSFSSPNFSTNIKDATATLMKNIVEKQKQSLIDKGKDKLTDLLGLGTQKNDSIKKDSTVTKNDTKDKIKNVLGGLFGNKKKDTVKKKN</sequence>
<feature type="transmembrane region" description="Helical" evidence="1">
    <location>
        <begin position="14"/>
        <end position="36"/>
    </location>
</feature>
<evidence type="ECO:0000313" key="2">
    <source>
        <dbReference type="EMBL" id="QNM86516.1"/>
    </source>
</evidence>
<organism evidence="2 3">
    <name type="scientific">Polaribacter pectinis</name>
    <dbReference type="NCBI Taxonomy" id="2738844"/>
    <lineage>
        <taxon>Bacteria</taxon>
        <taxon>Pseudomonadati</taxon>
        <taxon>Bacteroidota</taxon>
        <taxon>Flavobacteriia</taxon>
        <taxon>Flavobacteriales</taxon>
        <taxon>Flavobacteriaceae</taxon>
    </lineage>
</organism>
<dbReference type="InterPro" id="IPR052894">
    <property type="entry name" value="AsmA-related"/>
</dbReference>
<dbReference type="PANTHER" id="PTHR30441:SF8">
    <property type="entry name" value="DUF748 DOMAIN-CONTAINING PROTEIN"/>
    <property type="match status" value="1"/>
</dbReference>
<proteinExistence type="predicted"/>
<keyword evidence="1" id="KW-0472">Membrane</keyword>
<dbReference type="GO" id="GO:0005886">
    <property type="term" value="C:plasma membrane"/>
    <property type="evidence" value="ECO:0007669"/>
    <property type="project" value="TreeGrafter"/>
</dbReference>
<dbReference type="GO" id="GO:0090313">
    <property type="term" value="P:regulation of protein targeting to membrane"/>
    <property type="evidence" value="ECO:0007669"/>
    <property type="project" value="TreeGrafter"/>
</dbReference>
<accession>A0A7G9LD17</accession>
<keyword evidence="3" id="KW-1185">Reference proteome</keyword>
<keyword evidence="1" id="KW-1133">Transmembrane helix</keyword>
<reference evidence="2 3" key="1">
    <citation type="submission" date="2020-08" db="EMBL/GenBank/DDBJ databases">
        <title>Polaribacter sp. L12M9 isolated from gut of the Korean scallop.</title>
        <authorList>
            <person name="Jeong Y.S."/>
        </authorList>
    </citation>
    <scope>NUCLEOTIDE SEQUENCE [LARGE SCALE GENOMIC DNA]</scope>
    <source>
        <strain evidence="2 3">L12M9</strain>
    </source>
</reference>
<gene>
    <name evidence="2" type="ORF">H9W90_05195</name>
</gene>